<organism evidence="2 3">
    <name type="scientific">Saccharopolyspora shandongensis</name>
    <dbReference type="NCBI Taxonomy" id="418495"/>
    <lineage>
        <taxon>Bacteria</taxon>
        <taxon>Bacillati</taxon>
        <taxon>Actinomycetota</taxon>
        <taxon>Actinomycetes</taxon>
        <taxon>Pseudonocardiales</taxon>
        <taxon>Pseudonocardiaceae</taxon>
        <taxon>Saccharopolyspora</taxon>
    </lineage>
</organism>
<evidence type="ECO:0000313" key="3">
    <source>
        <dbReference type="Proteomes" id="UP000199529"/>
    </source>
</evidence>
<dbReference type="PROSITE" id="PS51725">
    <property type="entry name" value="ABM"/>
    <property type="match status" value="1"/>
</dbReference>
<dbReference type="Proteomes" id="UP000199529">
    <property type="component" value="Unassembled WGS sequence"/>
</dbReference>
<dbReference type="InterPro" id="IPR011008">
    <property type="entry name" value="Dimeric_a/b-barrel"/>
</dbReference>
<evidence type="ECO:0000313" key="2">
    <source>
        <dbReference type="EMBL" id="SDY64728.1"/>
    </source>
</evidence>
<dbReference type="Gene3D" id="3.30.70.100">
    <property type="match status" value="1"/>
</dbReference>
<keyword evidence="2" id="KW-0560">Oxidoreductase</keyword>
<protein>
    <submittedName>
        <fullName evidence="2">Quinol monooxygenase YgiN</fullName>
    </submittedName>
</protein>
<feature type="domain" description="ABM" evidence="1">
    <location>
        <begin position="7"/>
        <end position="98"/>
    </location>
</feature>
<proteinExistence type="predicted"/>
<dbReference type="RefSeq" id="WP_093271120.1">
    <property type="nucleotide sequence ID" value="NZ_FNOK01000031.1"/>
</dbReference>
<dbReference type="EMBL" id="FNOK01000031">
    <property type="protein sequence ID" value="SDY64728.1"/>
    <property type="molecule type" value="Genomic_DNA"/>
</dbReference>
<dbReference type="GO" id="GO:0004497">
    <property type="term" value="F:monooxygenase activity"/>
    <property type="evidence" value="ECO:0007669"/>
    <property type="project" value="UniProtKB-KW"/>
</dbReference>
<reference evidence="3" key="1">
    <citation type="submission" date="2016-10" db="EMBL/GenBank/DDBJ databases">
        <authorList>
            <person name="Varghese N."/>
            <person name="Submissions S."/>
        </authorList>
    </citation>
    <scope>NUCLEOTIDE SEQUENCE [LARGE SCALE GENOMIC DNA]</scope>
    <source>
        <strain evidence="3">CGMCC 4.3530</strain>
    </source>
</reference>
<dbReference type="Pfam" id="PF03992">
    <property type="entry name" value="ABM"/>
    <property type="match status" value="1"/>
</dbReference>
<dbReference type="OrthoDB" id="165368at2"/>
<accession>A0A1H3LL72</accession>
<sequence>MTTSTKVGRLMAFTAKPGKGGDLAAAMLQVAEALRQVPGCELYVISQDSGDPDTVRVVEAWADEASADAALAAAANTTGPVSIEAVLGMLAKPPERIDLTTLGGVGL</sequence>
<evidence type="ECO:0000259" key="1">
    <source>
        <dbReference type="PROSITE" id="PS51725"/>
    </source>
</evidence>
<name>A0A1H3LL72_9PSEU</name>
<dbReference type="InterPro" id="IPR007138">
    <property type="entry name" value="ABM_dom"/>
</dbReference>
<gene>
    <name evidence="2" type="ORF">SAMN05216215_1031106</name>
</gene>
<dbReference type="SUPFAM" id="SSF54909">
    <property type="entry name" value="Dimeric alpha+beta barrel"/>
    <property type="match status" value="1"/>
</dbReference>
<keyword evidence="2" id="KW-0503">Monooxygenase</keyword>
<dbReference type="AlphaFoldDB" id="A0A1H3LL72"/>
<dbReference type="STRING" id="418495.SAMN05216215_1031106"/>
<keyword evidence="3" id="KW-1185">Reference proteome</keyword>